<dbReference type="EMBL" id="BMWX01000003">
    <property type="protein sequence ID" value="GGZ29664.1"/>
    <property type="molecule type" value="Genomic_DNA"/>
</dbReference>
<dbReference type="AlphaFoldDB" id="A0A918US63"/>
<dbReference type="Proteomes" id="UP000619457">
    <property type="component" value="Unassembled WGS sequence"/>
</dbReference>
<organism evidence="8 9">
    <name type="scientific">Echinicola pacifica</name>
    <dbReference type="NCBI Taxonomy" id="346377"/>
    <lineage>
        <taxon>Bacteria</taxon>
        <taxon>Pseudomonadati</taxon>
        <taxon>Bacteroidota</taxon>
        <taxon>Cytophagia</taxon>
        <taxon>Cytophagales</taxon>
        <taxon>Cyclobacteriaceae</taxon>
        <taxon>Echinicola</taxon>
    </lineage>
</organism>
<dbReference type="GO" id="GO:0008033">
    <property type="term" value="P:tRNA processing"/>
    <property type="evidence" value="ECO:0007669"/>
    <property type="project" value="UniProtKB-UniRule"/>
</dbReference>
<dbReference type="CDD" id="cd02440">
    <property type="entry name" value="AdoMet_MTases"/>
    <property type="match status" value="1"/>
</dbReference>
<evidence type="ECO:0000256" key="2">
    <source>
        <dbReference type="ARBA" id="ARBA00022603"/>
    </source>
</evidence>
<dbReference type="PANTHER" id="PTHR47739:SF1">
    <property type="entry name" value="TRNA1(VAL) (ADENINE(37)-N6)-METHYLTRANSFERASE"/>
    <property type="match status" value="1"/>
</dbReference>
<proteinExistence type="inferred from homology"/>
<dbReference type="SUPFAM" id="SSF53335">
    <property type="entry name" value="S-adenosyl-L-methionine-dependent methyltransferases"/>
    <property type="match status" value="1"/>
</dbReference>
<gene>
    <name evidence="8" type="ORF">GCM10007049_23630</name>
</gene>
<accession>A0A918US63</accession>
<dbReference type="Pfam" id="PF05175">
    <property type="entry name" value="MTS"/>
    <property type="match status" value="1"/>
</dbReference>
<feature type="domain" description="Methyltransferase small" evidence="7">
    <location>
        <begin position="28"/>
        <end position="161"/>
    </location>
</feature>
<evidence type="ECO:0000256" key="1">
    <source>
        <dbReference type="ARBA" id="ARBA00022490"/>
    </source>
</evidence>
<dbReference type="RefSeq" id="WP_018472711.1">
    <property type="nucleotide sequence ID" value="NZ_BMWX01000003.1"/>
</dbReference>
<sequence length="239" mass="26973">MGRGYFEFKQFTVHQDQCAMKVNTDGVILAALVENSCTDTCLDIGTGTGLIALMMAQRFSQAKITAVEIDGSAAKQASENFANSPWSGRLELTNSSFQEFKESEQNRYDLIVSNPPYFPDHNKSTDSQRNLALHNDALSFGDLVKGVAKLLKPEGAFWLILPPRQMQDLEKIANFFDLFSTAEFLLSDRPETKVLRSIRRFEAREAPCDHLPQAISIKNTDHSYSEFYARVLKDFLLIF</sequence>
<dbReference type="InterPro" id="IPR050210">
    <property type="entry name" value="tRNA_Adenine-N(6)_MTase"/>
</dbReference>
<evidence type="ECO:0000313" key="8">
    <source>
        <dbReference type="EMBL" id="GGZ29664.1"/>
    </source>
</evidence>
<keyword evidence="1 6" id="KW-0963">Cytoplasm</keyword>
<evidence type="ECO:0000256" key="3">
    <source>
        <dbReference type="ARBA" id="ARBA00022679"/>
    </source>
</evidence>
<dbReference type="EC" id="2.1.1.223" evidence="6"/>
<reference evidence="8" key="2">
    <citation type="submission" date="2020-09" db="EMBL/GenBank/DDBJ databases">
        <authorList>
            <person name="Sun Q."/>
            <person name="Kim S."/>
        </authorList>
    </citation>
    <scope>NUCLEOTIDE SEQUENCE</scope>
    <source>
        <strain evidence="8">KCTC 12368</strain>
    </source>
</reference>
<dbReference type="InterPro" id="IPR007848">
    <property type="entry name" value="Small_mtfrase_dom"/>
</dbReference>
<keyword evidence="9" id="KW-1185">Reference proteome</keyword>
<keyword evidence="4 6" id="KW-0949">S-adenosyl-L-methionine</keyword>
<dbReference type="GO" id="GO:0032259">
    <property type="term" value="P:methylation"/>
    <property type="evidence" value="ECO:0007669"/>
    <property type="project" value="UniProtKB-KW"/>
</dbReference>
<dbReference type="HAMAP" id="MF_01872">
    <property type="entry name" value="tRNA_methyltr_YfiC"/>
    <property type="match status" value="1"/>
</dbReference>
<evidence type="ECO:0000313" key="9">
    <source>
        <dbReference type="Proteomes" id="UP000619457"/>
    </source>
</evidence>
<comment type="caution">
    <text evidence="8">The sequence shown here is derived from an EMBL/GenBank/DDBJ whole genome shotgun (WGS) entry which is preliminary data.</text>
</comment>
<dbReference type="InterPro" id="IPR002052">
    <property type="entry name" value="DNA_methylase_N6_adenine_CS"/>
</dbReference>
<dbReference type="PANTHER" id="PTHR47739">
    <property type="entry name" value="TRNA1(VAL) (ADENINE(37)-N6)-METHYLTRANSFERASE"/>
    <property type="match status" value="1"/>
</dbReference>
<evidence type="ECO:0000256" key="4">
    <source>
        <dbReference type="ARBA" id="ARBA00022691"/>
    </source>
</evidence>
<evidence type="ECO:0000256" key="5">
    <source>
        <dbReference type="ARBA" id="ARBA00022694"/>
    </source>
</evidence>
<comment type="function">
    <text evidence="6">Specifically methylates the adenine in position 37 of tRNA(1)(Val) (anticodon cmo5UAC).</text>
</comment>
<dbReference type="GO" id="GO:0005737">
    <property type="term" value="C:cytoplasm"/>
    <property type="evidence" value="ECO:0007669"/>
    <property type="project" value="UniProtKB-SubCell"/>
</dbReference>
<dbReference type="GO" id="GO:0016430">
    <property type="term" value="F:tRNA (adenine-N6)-methyltransferase activity"/>
    <property type="evidence" value="ECO:0007669"/>
    <property type="project" value="UniProtKB-UniRule"/>
</dbReference>
<dbReference type="InterPro" id="IPR029063">
    <property type="entry name" value="SAM-dependent_MTases_sf"/>
</dbReference>
<dbReference type="PROSITE" id="PS00092">
    <property type="entry name" value="N6_MTASE"/>
    <property type="match status" value="1"/>
</dbReference>
<dbReference type="Gene3D" id="3.40.50.150">
    <property type="entry name" value="Vaccinia Virus protein VP39"/>
    <property type="match status" value="1"/>
</dbReference>
<evidence type="ECO:0000256" key="6">
    <source>
        <dbReference type="HAMAP-Rule" id="MF_01872"/>
    </source>
</evidence>
<evidence type="ECO:0000259" key="7">
    <source>
        <dbReference type="Pfam" id="PF05175"/>
    </source>
</evidence>
<keyword evidence="5 6" id="KW-0819">tRNA processing</keyword>
<dbReference type="InterPro" id="IPR022882">
    <property type="entry name" value="tRNA_adenine-N6_MeTrfase"/>
</dbReference>
<comment type="similarity">
    <text evidence="6">Belongs to the methyltransferase superfamily. tRNA (adenine-N(6)-)-methyltransferase family.</text>
</comment>
<reference evidence="8" key="1">
    <citation type="journal article" date="2014" name="Int. J. Syst. Evol. Microbiol.">
        <title>Complete genome sequence of Corynebacterium casei LMG S-19264T (=DSM 44701T), isolated from a smear-ripened cheese.</title>
        <authorList>
            <consortium name="US DOE Joint Genome Institute (JGI-PGF)"/>
            <person name="Walter F."/>
            <person name="Albersmeier A."/>
            <person name="Kalinowski J."/>
            <person name="Ruckert C."/>
        </authorList>
    </citation>
    <scope>NUCLEOTIDE SEQUENCE</scope>
    <source>
        <strain evidence="8">KCTC 12368</strain>
    </source>
</reference>
<dbReference type="GO" id="GO:0003676">
    <property type="term" value="F:nucleic acid binding"/>
    <property type="evidence" value="ECO:0007669"/>
    <property type="project" value="InterPro"/>
</dbReference>
<comment type="subcellular location">
    <subcellularLocation>
        <location evidence="6">Cytoplasm</location>
    </subcellularLocation>
</comment>
<comment type="catalytic activity">
    <reaction evidence="6">
        <text>adenosine(37) in tRNA1(Val) + S-adenosyl-L-methionine = N(6)-methyladenosine(37) in tRNA1(Val) + S-adenosyl-L-homocysteine + H(+)</text>
        <dbReference type="Rhea" id="RHEA:43160"/>
        <dbReference type="Rhea" id="RHEA-COMP:10369"/>
        <dbReference type="Rhea" id="RHEA-COMP:10370"/>
        <dbReference type="ChEBI" id="CHEBI:15378"/>
        <dbReference type="ChEBI" id="CHEBI:57856"/>
        <dbReference type="ChEBI" id="CHEBI:59789"/>
        <dbReference type="ChEBI" id="CHEBI:74411"/>
        <dbReference type="ChEBI" id="CHEBI:74449"/>
        <dbReference type="EC" id="2.1.1.223"/>
    </reaction>
</comment>
<keyword evidence="2 6" id="KW-0489">Methyltransferase</keyword>
<keyword evidence="3 6" id="KW-0808">Transferase</keyword>
<name>A0A918US63_9BACT</name>
<protein>
    <recommendedName>
        <fullName evidence="6">tRNA1(Val) (adenine(37)-N6)-methyltransferase</fullName>
        <ecNumber evidence="6">2.1.1.223</ecNumber>
    </recommendedName>
    <alternativeName>
        <fullName evidence="6">tRNA m6A37 methyltransferase</fullName>
    </alternativeName>
</protein>